<evidence type="ECO:0000313" key="2">
    <source>
        <dbReference type="Proteomes" id="UP000712157"/>
    </source>
</evidence>
<name>A0A949JWV9_9FIRM</name>
<evidence type="ECO:0008006" key="3">
    <source>
        <dbReference type="Google" id="ProtNLM"/>
    </source>
</evidence>
<dbReference type="AlphaFoldDB" id="A0A949JWV9"/>
<dbReference type="EMBL" id="JAHQCW010000003">
    <property type="protein sequence ID" value="MBU9735566.1"/>
    <property type="molecule type" value="Genomic_DNA"/>
</dbReference>
<reference evidence="1" key="1">
    <citation type="submission" date="2021-06" db="EMBL/GenBank/DDBJ databases">
        <title>Description of novel taxa of the family Lachnospiraceae.</title>
        <authorList>
            <person name="Chaplin A.V."/>
            <person name="Sokolova S.R."/>
            <person name="Pikina A.P."/>
            <person name="Korzhanova M."/>
            <person name="Belova V."/>
            <person name="Korostin D."/>
            <person name="Efimov B.A."/>
        </authorList>
    </citation>
    <scope>NUCLEOTIDE SEQUENCE</scope>
    <source>
        <strain evidence="1">ASD5720</strain>
    </source>
</reference>
<protein>
    <recommendedName>
        <fullName evidence="3">Aminoglycoside phosphotransferase domain-containing protein</fullName>
    </recommendedName>
</protein>
<keyword evidence="2" id="KW-1185">Reference proteome</keyword>
<dbReference type="Gene3D" id="3.90.1200.10">
    <property type="match status" value="1"/>
</dbReference>
<comment type="caution">
    <text evidence="1">The sequence shown here is derived from an EMBL/GenBank/DDBJ whole genome shotgun (WGS) entry which is preliminary data.</text>
</comment>
<sequence>MKDSVIIKQAVEIEPVAKKDATHLALCDKNRIRYLIAVNDGKKRLSNNISTYSKKLRLLMWYLEYLPLSALALYKLGYFVKASLHPAIKDIFYKTDSSAWNMIAGTYNEKQKLVFQCFSSNQTSATYIKAGNEYTNEEMINEINYLNETRKYLKFDIPKLIDSRTLSDPFPFNILVTKEITGDKVKPFMTDEIYGIYKEIAGTPLKSDDIEYEFSHGDFAPWNIKKDKGQYVVFDWEHCGIRFRGYDLIHYTYMIERKLHHKSANEAIHNAIKKSTEFDPWLRNQNSQKLTELFFNTMYEVLGSI</sequence>
<accession>A0A949JWV9</accession>
<gene>
    <name evidence="1" type="ORF">KTH89_03390</name>
</gene>
<dbReference type="Proteomes" id="UP000712157">
    <property type="component" value="Unassembled WGS sequence"/>
</dbReference>
<dbReference type="SUPFAM" id="SSF56112">
    <property type="entry name" value="Protein kinase-like (PK-like)"/>
    <property type="match status" value="1"/>
</dbReference>
<dbReference type="InterPro" id="IPR011009">
    <property type="entry name" value="Kinase-like_dom_sf"/>
</dbReference>
<proteinExistence type="predicted"/>
<organism evidence="1 2">
    <name type="scientific">Diplocloster agilis</name>
    <dbReference type="NCBI Taxonomy" id="2850323"/>
    <lineage>
        <taxon>Bacteria</taxon>
        <taxon>Bacillati</taxon>
        <taxon>Bacillota</taxon>
        <taxon>Clostridia</taxon>
        <taxon>Lachnospirales</taxon>
        <taxon>Lachnospiraceae</taxon>
        <taxon>Diplocloster</taxon>
    </lineage>
</organism>
<dbReference type="RefSeq" id="WP_238720625.1">
    <property type="nucleotide sequence ID" value="NZ_JAHQCW010000003.1"/>
</dbReference>
<evidence type="ECO:0000313" key="1">
    <source>
        <dbReference type="EMBL" id="MBU9735566.1"/>
    </source>
</evidence>